<accession>A0A815ER02</accession>
<gene>
    <name evidence="4" type="ORF">CJN711_LOCUS17819</name>
    <name evidence="3" type="ORF">KQP761_LOCUS136</name>
</gene>
<reference evidence="4" key="1">
    <citation type="submission" date="2021-02" db="EMBL/GenBank/DDBJ databases">
        <authorList>
            <person name="Nowell W R."/>
        </authorList>
    </citation>
    <scope>NUCLEOTIDE SEQUENCE</scope>
</reference>
<evidence type="ECO:0000256" key="1">
    <source>
        <dbReference type="SAM" id="MobiDB-lite"/>
    </source>
</evidence>
<organism evidence="4 5">
    <name type="scientific">Rotaria magnacalcarata</name>
    <dbReference type="NCBI Taxonomy" id="392030"/>
    <lineage>
        <taxon>Eukaryota</taxon>
        <taxon>Metazoa</taxon>
        <taxon>Spiralia</taxon>
        <taxon>Gnathifera</taxon>
        <taxon>Rotifera</taxon>
        <taxon>Eurotatoria</taxon>
        <taxon>Bdelloidea</taxon>
        <taxon>Philodinida</taxon>
        <taxon>Philodinidae</taxon>
        <taxon>Rotaria</taxon>
    </lineage>
</organism>
<dbReference type="Proteomes" id="UP000663834">
    <property type="component" value="Unassembled WGS sequence"/>
</dbReference>
<dbReference type="EMBL" id="CAJNOW010000013">
    <property type="protein sequence ID" value="CAF1206917.1"/>
    <property type="molecule type" value="Genomic_DNA"/>
</dbReference>
<evidence type="ECO:0000313" key="4">
    <source>
        <dbReference type="EMBL" id="CAF1318707.1"/>
    </source>
</evidence>
<keyword evidence="2" id="KW-0812">Transmembrane</keyword>
<evidence type="ECO:0000256" key="2">
    <source>
        <dbReference type="SAM" id="Phobius"/>
    </source>
</evidence>
<name>A0A815ER02_9BILA</name>
<dbReference type="Proteomes" id="UP000663855">
    <property type="component" value="Unassembled WGS sequence"/>
</dbReference>
<feature type="transmembrane region" description="Helical" evidence="2">
    <location>
        <begin position="358"/>
        <end position="378"/>
    </location>
</feature>
<dbReference type="OrthoDB" id="10036232at2759"/>
<sequence length="379" mass="43744">MALHRPVFHRATLTTIPLELTSSKSRQSIKHIDSVRCKMSRIFKKILNNDTHNDTTIRSEIKEPLQLPKPDIHLSETTTYNNDTNKSTLVENPDNDKSGNTLESCERLPFTEPYFSLSSNDENFPFELSTYHKHCIHQEKHIDQKQYHREALSAKQTKRSQLDSSKSVPIKEKCPDLVNYRLQNANKQTDQITANNKRNNSTTTLPVSSSVENRIGLQYASRKNTMANSQSLRSSYAPQYLRRLRSKPKIRQILNETKTLPLISQNKSSPLSSVSSSIAHRIELLKQAMHNNQFEFRQSKLDKISPIELSSHPLIHKLNKETQTNANDKHLNSSEYHHIHYHHIHSSSVLPIEWRTHFSIIGTLSIIFFLLIELITVIF</sequence>
<evidence type="ECO:0000313" key="3">
    <source>
        <dbReference type="EMBL" id="CAF1206917.1"/>
    </source>
</evidence>
<feature type="region of interest" description="Disordered" evidence="1">
    <location>
        <begin position="146"/>
        <end position="168"/>
    </location>
</feature>
<dbReference type="EMBL" id="CAJNOV010008320">
    <property type="protein sequence ID" value="CAF1318707.1"/>
    <property type="molecule type" value="Genomic_DNA"/>
</dbReference>
<keyword evidence="2" id="KW-0472">Membrane</keyword>
<dbReference type="AlphaFoldDB" id="A0A815ER02"/>
<proteinExistence type="predicted"/>
<evidence type="ECO:0000313" key="5">
    <source>
        <dbReference type="Proteomes" id="UP000663855"/>
    </source>
</evidence>
<feature type="region of interest" description="Disordered" evidence="1">
    <location>
        <begin position="73"/>
        <end position="102"/>
    </location>
</feature>
<comment type="caution">
    <text evidence="4">The sequence shown here is derived from an EMBL/GenBank/DDBJ whole genome shotgun (WGS) entry which is preliminary data.</text>
</comment>
<keyword evidence="2" id="KW-1133">Transmembrane helix</keyword>
<feature type="compositionally biased region" description="Polar residues" evidence="1">
    <location>
        <begin position="75"/>
        <end position="90"/>
    </location>
</feature>
<protein>
    <submittedName>
        <fullName evidence="4">Uncharacterized protein</fullName>
    </submittedName>
</protein>